<dbReference type="Proteomes" id="UP001273505">
    <property type="component" value="Unassembled WGS sequence"/>
</dbReference>
<feature type="non-terminal residue" evidence="1">
    <location>
        <position position="1"/>
    </location>
</feature>
<proteinExistence type="predicted"/>
<protein>
    <submittedName>
        <fullName evidence="1">Uncharacterized protein</fullName>
    </submittedName>
</protein>
<dbReference type="RefSeq" id="WP_319835142.1">
    <property type="nucleotide sequence ID" value="NZ_JAXAFO010000060.1"/>
</dbReference>
<evidence type="ECO:0000313" key="1">
    <source>
        <dbReference type="EMBL" id="MDX6851440.1"/>
    </source>
</evidence>
<keyword evidence="2" id="KW-1185">Reference proteome</keyword>
<comment type="caution">
    <text evidence="1">The sequence shown here is derived from an EMBL/GenBank/DDBJ whole genome shotgun (WGS) entry which is preliminary data.</text>
</comment>
<sequence>VIEIPLLFSFYQIVYRNRRRADYFDYLDRPYCPTYVCIVSVTCESLAPFLMVLVEQWQNGLPL</sequence>
<gene>
    <name evidence="1" type="ORF">SCD92_18870</name>
</gene>
<evidence type="ECO:0000313" key="2">
    <source>
        <dbReference type="Proteomes" id="UP001273505"/>
    </source>
</evidence>
<dbReference type="EMBL" id="JAXAFO010000060">
    <property type="protein sequence ID" value="MDX6851440.1"/>
    <property type="molecule type" value="Genomic_DNA"/>
</dbReference>
<organism evidence="1 2">
    <name type="scientific">Gilvimarinus gilvus</name>
    <dbReference type="NCBI Taxonomy" id="3058038"/>
    <lineage>
        <taxon>Bacteria</taxon>
        <taxon>Pseudomonadati</taxon>
        <taxon>Pseudomonadota</taxon>
        <taxon>Gammaproteobacteria</taxon>
        <taxon>Cellvibrionales</taxon>
        <taxon>Cellvibrionaceae</taxon>
        <taxon>Gilvimarinus</taxon>
    </lineage>
</organism>
<name>A0ABU4S2N9_9GAMM</name>
<accession>A0ABU4S2N9</accession>
<reference evidence="1 2" key="1">
    <citation type="submission" date="2023-11" db="EMBL/GenBank/DDBJ databases">
        <title>Gilvimarinus fulvus sp. nov., isolated from the surface of Kelp.</title>
        <authorList>
            <person name="Sun Y.Y."/>
            <person name="Gong Y."/>
            <person name="Du Z.J."/>
        </authorList>
    </citation>
    <scope>NUCLEOTIDE SEQUENCE [LARGE SCALE GENOMIC DNA]</scope>
    <source>
        <strain evidence="1 2">SDUM040013</strain>
    </source>
</reference>